<accession>D2R8P2</accession>
<dbReference type="EMBL" id="CP001848">
    <property type="protein sequence ID" value="ADB17583.1"/>
    <property type="molecule type" value="Genomic_DNA"/>
</dbReference>
<feature type="transmembrane region" description="Helical" evidence="1">
    <location>
        <begin position="44"/>
        <end position="64"/>
    </location>
</feature>
<keyword evidence="3" id="KW-1185">Reference proteome</keyword>
<keyword evidence="1" id="KW-1133">Transmembrane helix</keyword>
<dbReference type="AlphaFoldDB" id="D2R8P2"/>
<protein>
    <submittedName>
        <fullName evidence="2">Uncharacterized protein</fullName>
    </submittedName>
</protein>
<evidence type="ECO:0000313" key="2">
    <source>
        <dbReference type="EMBL" id="ADB17583.1"/>
    </source>
</evidence>
<evidence type="ECO:0000313" key="3">
    <source>
        <dbReference type="Proteomes" id="UP000001887"/>
    </source>
</evidence>
<proteinExistence type="predicted"/>
<organism evidence="2 3">
    <name type="scientific">Pirellula staleyi (strain ATCC 27377 / DSM 6068 / ICPB 4128)</name>
    <name type="common">Pirella staleyi</name>
    <dbReference type="NCBI Taxonomy" id="530564"/>
    <lineage>
        <taxon>Bacteria</taxon>
        <taxon>Pseudomonadati</taxon>
        <taxon>Planctomycetota</taxon>
        <taxon>Planctomycetia</taxon>
        <taxon>Pirellulales</taxon>
        <taxon>Pirellulaceae</taxon>
        <taxon>Pirellula</taxon>
    </lineage>
</organism>
<dbReference type="STRING" id="530564.Psta_2918"/>
<keyword evidence="1" id="KW-0812">Transmembrane</keyword>
<dbReference type="Proteomes" id="UP000001887">
    <property type="component" value="Chromosome"/>
</dbReference>
<reference evidence="2 3" key="1">
    <citation type="journal article" date="2009" name="Stand. Genomic Sci.">
        <title>Complete genome sequence of Pirellula staleyi type strain (ATCC 27377).</title>
        <authorList>
            <person name="Clum A."/>
            <person name="Tindall B.J."/>
            <person name="Sikorski J."/>
            <person name="Ivanova N."/>
            <person name="Mavrommatis K."/>
            <person name="Lucas S."/>
            <person name="Glavina del Rio T."/>
            <person name="Nolan M."/>
            <person name="Chen F."/>
            <person name="Tice H."/>
            <person name="Pitluck S."/>
            <person name="Cheng J.F."/>
            <person name="Chertkov O."/>
            <person name="Brettin T."/>
            <person name="Han C."/>
            <person name="Detter J.C."/>
            <person name="Kuske C."/>
            <person name="Bruce D."/>
            <person name="Goodwin L."/>
            <person name="Ovchinikova G."/>
            <person name="Pati A."/>
            <person name="Mikhailova N."/>
            <person name="Chen A."/>
            <person name="Palaniappan K."/>
            <person name="Land M."/>
            <person name="Hauser L."/>
            <person name="Chang Y.J."/>
            <person name="Jeffries C.D."/>
            <person name="Chain P."/>
            <person name="Rohde M."/>
            <person name="Goker M."/>
            <person name="Bristow J."/>
            <person name="Eisen J.A."/>
            <person name="Markowitz V."/>
            <person name="Hugenholtz P."/>
            <person name="Kyrpides N.C."/>
            <person name="Klenk H.P."/>
            <person name="Lapidus A."/>
        </authorList>
    </citation>
    <scope>NUCLEOTIDE SEQUENCE [LARGE SCALE GENOMIC DNA]</scope>
    <source>
        <strain evidence="3">ATCC 27377 / DSM 6068 / ICPB 4128</strain>
    </source>
</reference>
<dbReference type="HOGENOM" id="CLU_2618967_0_0_0"/>
<keyword evidence="1" id="KW-0472">Membrane</keyword>
<name>D2R8P2_PIRSD</name>
<evidence type="ECO:0000256" key="1">
    <source>
        <dbReference type="SAM" id="Phobius"/>
    </source>
</evidence>
<feature type="transmembrane region" description="Helical" evidence="1">
    <location>
        <begin position="12"/>
        <end position="32"/>
    </location>
</feature>
<sequence>MLRTASVHSILIYMLPLIGKLMQIVSLILLPASMLMELTAEMRAHSLSVMLLLLIFSIALFSVGRMLEGFGRARIDSL</sequence>
<dbReference type="KEGG" id="psl:Psta_2918"/>
<gene>
    <name evidence="2" type="ordered locus">Psta_2918</name>
</gene>